<feature type="domain" description="Glycosyltransferase subfamily 4-like N-terminal" evidence="2">
    <location>
        <begin position="15"/>
        <end position="184"/>
    </location>
</feature>
<evidence type="ECO:0000259" key="1">
    <source>
        <dbReference type="Pfam" id="PF00534"/>
    </source>
</evidence>
<feature type="domain" description="Glycosyl transferase family 1" evidence="1">
    <location>
        <begin position="204"/>
        <end position="350"/>
    </location>
</feature>
<protein>
    <submittedName>
        <fullName evidence="3">Glycosyltransferase</fullName>
    </submittedName>
</protein>
<keyword evidence="3" id="KW-0808">Transferase</keyword>
<dbReference type="SUPFAM" id="SSF53756">
    <property type="entry name" value="UDP-Glycosyltransferase/glycogen phosphorylase"/>
    <property type="match status" value="1"/>
</dbReference>
<accession>A0A0F9ZV62</accession>
<dbReference type="Pfam" id="PF13439">
    <property type="entry name" value="Glyco_transf_4"/>
    <property type="match status" value="1"/>
</dbReference>
<dbReference type="Proteomes" id="UP000033995">
    <property type="component" value="Unassembled WGS sequence"/>
</dbReference>
<reference evidence="3 4" key="1">
    <citation type="journal article" date="2015" name="Nature">
        <title>rRNA introns, odd ribosomes, and small enigmatic genomes across a large radiation of phyla.</title>
        <authorList>
            <person name="Brown C.T."/>
            <person name="Hug L.A."/>
            <person name="Thomas B.C."/>
            <person name="Sharon I."/>
            <person name="Castelle C.J."/>
            <person name="Singh A."/>
            <person name="Wilkins M.J."/>
            <person name="Williams K.H."/>
            <person name="Banfield J.F."/>
        </authorList>
    </citation>
    <scope>NUCLEOTIDE SEQUENCE [LARGE SCALE GENOMIC DNA]</scope>
</reference>
<dbReference type="InterPro" id="IPR028098">
    <property type="entry name" value="Glyco_trans_4-like_N"/>
</dbReference>
<dbReference type="EMBL" id="LBOZ01000001">
    <property type="protein sequence ID" value="KKP48328.1"/>
    <property type="molecule type" value="Genomic_DNA"/>
</dbReference>
<proteinExistence type="predicted"/>
<dbReference type="Gene3D" id="3.40.50.2000">
    <property type="entry name" value="Glycogen Phosphorylase B"/>
    <property type="match status" value="2"/>
</dbReference>
<organism evidence="3 4">
    <name type="scientific">Candidatus Woesebacteria bacterium GW2011_GWA2_33_28</name>
    <dbReference type="NCBI Taxonomy" id="1618561"/>
    <lineage>
        <taxon>Bacteria</taxon>
        <taxon>Candidatus Woeseibacteriota</taxon>
    </lineage>
</organism>
<gene>
    <name evidence="3" type="ORF">UR38_C0001G0124</name>
</gene>
<evidence type="ECO:0000313" key="3">
    <source>
        <dbReference type="EMBL" id="KKP48328.1"/>
    </source>
</evidence>
<dbReference type="AlphaFoldDB" id="A0A0F9ZV62"/>
<dbReference type="CDD" id="cd03801">
    <property type="entry name" value="GT4_PimA-like"/>
    <property type="match status" value="1"/>
</dbReference>
<sequence length="378" mass="42454">MKILFVDFEYPPLGGGGGIGNKALVDELSKKHQIDVLTSHYKGLPMLEKKGNVCIYRAPILLRKSIETSTLVSLFTYCISAAFIGLKQIRNKNYDVIHSFFAVPSGLVGILLSKISKVPHVLTILGGDIHDPTKILSPSRNFFTKSAVKYVLNNSDYVAAISTDVAERARKFYKLNRDSDIKIISFSLKKPDFVLPKVRKYASFTITTIARLVRRKRIADLIRAIKKIDTVRLKIIGDGPLRLELENLARENGVSNRVDFVGFVNEKTKYKILKASHCFALISSHEGFGIVYLEAMYCSLPVIAGNIGGHNDFLVNKETGFIIKVGDVNEIAKSIELLKNHQIKRSVMGVHNKKIVGKYYIEKIAKQYENVYQIFSKK</sequence>
<dbReference type="PANTHER" id="PTHR12526:SF625">
    <property type="entry name" value="PHOSPHATIDYLINOSITOL GLYCAN-CLASS A"/>
    <property type="match status" value="1"/>
</dbReference>
<dbReference type="GO" id="GO:0016757">
    <property type="term" value="F:glycosyltransferase activity"/>
    <property type="evidence" value="ECO:0007669"/>
    <property type="project" value="InterPro"/>
</dbReference>
<evidence type="ECO:0000313" key="4">
    <source>
        <dbReference type="Proteomes" id="UP000033995"/>
    </source>
</evidence>
<name>A0A0F9ZV62_9BACT</name>
<dbReference type="InterPro" id="IPR001296">
    <property type="entry name" value="Glyco_trans_1"/>
</dbReference>
<dbReference type="Pfam" id="PF00534">
    <property type="entry name" value="Glycos_transf_1"/>
    <property type="match status" value="1"/>
</dbReference>
<dbReference type="PANTHER" id="PTHR12526">
    <property type="entry name" value="GLYCOSYLTRANSFERASE"/>
    <property type="match status" value="1"/>
</dbReference>
<evidence type="ECO:0000259" key="2">
    <source>
        <dbReference type="Pfam" id="PF13439"/>
    </source>
</evidence>
<comment type="caution">
    <text evidence="3">The sequence shown here is derived from an EMBL/GenBank/DDBJ whole genome shotgun (WGS) entry which is preliminary data.</text>
</comment>